<feature type="region of interest" description="Disordered" evidence="2">
    <location>
        <begin position="864"/>
        <end position="909"/>
    </location>
</feature>
<proteinExistence type="predicted"/>
<feature type="compositionally biased region" description="Acidic residues" evidence="2">
    <location>
        <begin position="136"/>
        <end position="149"/>
    </location>
</feature>
<dbReference type="Pfam" id="PF09427">
    <property type="entry name" value="DUF2014"/>
    <property type="match status" value="1"/>
</dbReference>
<dbReference type="InterPro" id="IPR052099">
    <property type="entry name" value="Regulatory_TF_Diverse"/>
</dbReference>
<dbReference type="GO" id="GO:0045944">
    <property type="term" value="P:positive regulation of transcription by RNA polymerase II"/>
    <property type="evidence" value="ECO:0007669"/>
    <property type="project" value="InterPro"/>
</dbReference>
<feature type="coiled-coil region" evidence="1">
    <location>
        <begin position="217"/>
        <end position="251"/>
    </location>
</feature>
<dbReference type="AlphaFoldDB" id="A0A6V8HE45"/>
<dbReference type="GO" id="GO:0046983">
    <property type="term" value="F:protein dimerization activity"/>
    <property type="evidence" value="ECO:0007669"/>
    <property type="project" value="InterPro"/>
</dbReference>
<evidence type="ECO:0000313" key="5">
    <source>
        <dbReference type="EMBL" id="GAM39436.1"/>
    </source>
</evidence>
<sequence>MTQSSQFNGNRYLQPAPMEESVGPGVHAGNINNQIDQDWSQWMQWDWDVTSPGAISKSDIDSSDLSPNFSIAALPAIDRTDFASDSLFPASNVRKIATNPRTQPEGQNLVSLARRRNTGGAKADLHSSRKRKTSSEDDDGSVEAGDDSPPESKTQPSKKRSHNVIEKRYRANLNEKITELRDSIPSLRGLTRDTNGGASIHDDDFASGNKLNKASILSKATEYIRHLELRNNRLEEENKELKTRLRQLDKAVIIEQSASTSVGSASSPDSYSGTIDSFESPPSVFSHTDESPNYRKASTSTNPPEGMIKVPDYIKKMRAKAPTQGIFAESYITDDPKPQQQTGQVRRGMTPGSKLFLGTIAGLMVLQNVQTEKESDEKGLLAVPLNMLNDFFTTTFTSAQTTFLLWTRDLAPWSAWQFKAILSLLLTGGLVVGSAFFVFLYLFYARPKSENDSAKVAAAAGIRMTPAEIKRQAWLTSMQRLGVPQHRFFLEWFAVTSRWVEYSVCCLIGRSVYSWITGITEEDEKGRIKTWDIAIDAQLAGGDTEVSKSRLVLTIFASGTLPRSPGRIMLKAFHCRVLLWRVGEPGSFVSTVANNVGRVLATYQWNLARELNRSLPKDHPDALPSHLSALLDIECNDVLLDPIVQRAVNLTWSRPTQEGLDEDEALLDVVAEDPAVQTFADSIAAWWSSHLLQDALLNSFDIADGVYKRKGLEKQIGLALQVAPRLSAAHTRAAAMRAVLFEQNRLYDIKTVLNALPSKKNNQRSSEVSNFLDSSIPMSVRNELAISVRCAMIAAIIKARTTNDTSFPSHLTIRKAINWLNELPLDPIELTLISFAAVYHLLHTIVAYGDLLSSSSASSSSPSATSSDFSISTTKSAPPAPSPLIKDDSLSPPPTHKRVRSNSASEPTPQYSRIANDLVYWARNAYNPAFYGLTSSMVDTVEAECVSICKNVGIDLFSGNSKTLQSSIRRLIQKEDQKQKHGRTKRVSVSEKRKGGQEREREQEQEQDGRRKSLESNDTGYASDSR</sequence>
<feature type="compositionally biased region" description="Polar residues" evidence="2">
    <location>
        <begin position="99"/>
        <end position="110"/>
    </location>
</feature>
<dbReference type="SUPFAM" id="SSF47459">
    <property type="entry name" value="HLH, helix-loop-helix DNA-binding domain"/>
    <property type="match status" value="1"/>
</dbReference>
<keyword evidence="3" id="KW-0472">Membrane</keyword>
<feature type="transmembrane region" description="Helical" evidence="3">
    <location>
        <begin position="420"/>
        <end position="444"/>
    </location>
</feature>
<feature type="compositionally biased region" description="Polar residues" evidence="2">
    <location>
        <begin position="1016"/>
        <end position="1026"/>
    </location>
</feature>
<keyword evidence="3" id="KW-0812">Transmembrane</keyword>
<dbReference type="PROSITE" id="PS50888">
    <property type="entry name" value="BHLH"/>
    <property type="match status" value="1"/>
</dbReference>
<dbReference type="Gene3D" id="4.10.280.10">
    <property type="entry name" value="Helix-loop-helix DNA-binding domain"/>
    <property type="match status" value="1"/>
</dbReference>
<gene>
    <name evidence="5" type="ORF">TCE0_034r10985</name>
</gene>
<dbReference type="Pfam" id="PF00010">
    <property type="entry name" value="HLH"/>
    <property type="match status" value="1"/>
</dbReference>
<keyword evidence="1" id="KW-0175">Coiled coil</keyword>
<dbReference type="InterPro" id="IPR011598">
    <property type="entry name" value="bHLH_dom"/>
</dbReference>
<dbReference type="PANTHER" id="PTHR47336:SF2">
    <property type="entry name" value="TRANSCRIPTION FACTOR HMS1-RELATED"/>
    <property type="match status" value="1"/>
</dbReference>
<dbReference type="EMBL" id="DF933830">
    <property type="protein sequence ID" value="GAM39436.1"/>
    <property type="molecule type" value="Genomic_DNA"/>
</dbReference>
<dbReference type="Proteomes" id="UP000053095">
    <property type="component" value="Unassembled WGS sequence"/>
</dbReference>
<keyword evidence="3" id="KW-1133">Transmembrane helix</keyword>
<feature type="region of interest" description="Disordered" evidence="2">
    <location>
        <begin position="1"/>
        <end position="32"/>
    </location>
</feature>
<feature type="region of interest" description="Disordered" evidence="2">
    <location>
        <begin position="94"/>
        <end position="167"/>
    </location>
</feature>
<feature type="region of interest" description="Disordered" evidence="2">
    <location>
        <begin position="975"/>
        <end position="1026"/>
    </location>
</feature>
<dbReference type="InterPro" id="IPR019006">
    <property type="entry name" value="Sre1_C"/>
</dbReference>
<dbReference type="InterPro" id="IPR036638">
    <property type="entry name" value="HLH_DNA-bd_sf"/>
</dbReference>
<feature type="compositionally biased region" description="Low complexity" evidence="2">
    <location>
        <begin position="864"/>
        <end position="877"/>
    </location>
</feature>
<name>A0A6V8HE45_TALPI</name>
<reference evidence="6" key="1">
    <citation type="journal article" date="2015" name="Genome Announc.">
        <title>Draft genome sequence of Talaromyces cellulolyticus strain Y-94, a source of lignocellulosic biomass-degrading enzymes.</title>
        <authorList>
            <person name="Fujii T."/>
            <person name="Koike H."/>
            <person name="Sawayama S."/>
            <person name="Yano S."/>
            <person name="Inoue H."/>
        </authorList>
    </citation>
    <scope>NUCLEOTIDE SEQUENCE [LARGE SCALE GENOMIC DNA]</scope>
    <source>
        <strain evidence="6">Y-94</strain>
    </source>
</reference>
<feature type="region of interest" description="Disordered" evidence="2">
    <location>
        <begin position="258"/>
        <end position="308"/>
    </location>
</feature>
<feature type="compositionally biased region" description="Low complexity" evidence="2">
    <location>
        <begin position="258"/>
        <end position="270"/>
    </location>
</feature>
<evidence type="ECO:0000256" key="3">
    <source>
        <dbReference type="SAM" id="Phobius"/>
    </source>
</evidence>
<dbReference type="SMART" id="SM00353">
    <property type="entry name" value="HLH"/>
    <property type="match status" value="1"/>
</dbReference>
<protein>
    <recommendedName>
        <fullName evidence="4">BHLH domain-containing protein</fullName>
    </recommendedName>
</protein>
<dbReference type="GO" id="GO:0032933">
    <property type="term" value="P:SREBP signaling pathway"/>
    <property type="evidence" value="ECO:0007669"/>
    <property type="project" value="InterPro"/>
</dbReference>
<keyword evidence="6" id="KW-1185">Reference proteome</keyword>
<accession>A0A6V8HE45</accession>
<feature type="compositionally biased region" description="Polar residues" evidence="2">
    <location>
        <begin position="1"/>
        <end position="11"/>
    </location>
</feature>
<dbReference type="PANTHER" id="PTHR47336">
    <property type="entry name" value="TRANSCRIPTION FACTOR HMS1-RELATED"/>
    <property type="match status" value="1"/>
</dbReference>
<evidence type="ECO:0000313" key="6">
    <source>
        <dbReference type="Proteomes" id="UP000053095"/>
    </source>
</evidence>
<feature type="domain" description="BHLH" evidence="4">
    <location>
        <begin position="157"/>
        <end position="227"/>
    </location>
</feature>
<evidence type="ECO:0000259" key="4">
    <source>
        <dbReference type="PROSITE" id="PS50888"/>
    </source>
</evidence>
<feature type="compositionally biased region" description="Basic and acidic residues" evidence="2">
    <location>
        <begin position="988"/>
        <end position="1015"/>
    </location>
</feature>
<organism evidence="5 6">
    <name type="scientific">Talaromyces pinophilus</name>
    <name type="common">Penicillium pinophilum</name>
    <dbReference type="NCBI Taxonomy" id="128442"/>
    <lineage>
        <taxon>Eukaryota</taxon>
        <taxon>Fungi</taxon>
        <taxon>Dikarya</taxon>
        <taxon>Ascomycota</taxon>
        <taxon>Pezizomycotina</taxon>
        <taxon>Eurotiomycetes</taxon>
        <taxon>Eurotiomycetidae</taxon>
        <taxon>Eurotiales</taxon>
        <taxon>Trichocomaceae</taxon>
        <taxon>Talaromyces</taxon>
        <taxon>Talaromyces sect. Talaromyces</taxon>
    </lineage>
</organism>
<evidence type="ECO:0000256" key="1">
    <source>
        <dbReference type="SAM" id="Coils"/>
    </source>
</evidence>
<evidence type="ECO:0000256" key="2">
    <source>
        <dbReference type="SAM" id="MobiDB-lite"/>
    </source>
</evidence>
<comment type="caution">
    <text evidence="5">The sequence shown here is derived from an EMBL/GenBank/DDBJ whole genome shotgun (WGS) entry which is preliminary data.</text>
</comment>